<protein>
    <submittedName>
        <fullName evidence="2">Uncharacterized protein</fullName>
    </submittedName>
</protein>
<reference evidence="2 3" key="1">
    <citation type="journal article" date="2016" name="Nat. Commun.">
        <title>Thousands of microbial genomes shed light on interconnected biogeochemical processes in an aquifer system.</title>
        <authorList>
            <person name="Anantharaman K."/>
            <person name="Brown C.T."/>
            <person name="Hug L.A."/>
            <person name="Sharon I."/>
            <person name="Castelle C.J."/>
            <person name="Probst A.J."/>
            <person name="Thomas B.C."/>
            <person name="Singh A."/>
            <person name="Wilkins M.J."/>
            <person name="Karaoz U."/>
            <person name="Brodie E.L."/>
            <person name="Williams K.H."/>
            <person name="Hubbard S.S."/>
            <person name="Banfield J.F."/>
        </authorList>
    </citation>
    <scope>NUCLEOTIDE SEQUENCE [LARGE SCALE GENOMIC DNA]</scope>
</reference>
<dbReference type="Proteomes" id="UP000176547">
    <property type="component" value="Unassembled WGS sequence"/>
</dbReference>
<evidence type="ECO:0000313" key="3">
    <source>
        <dbReference type="Proteomes" id="UP000176547"/>
    </source>
</evidence>
<proteinExistence type="predicted"/>
<evidence type="ECO:0000313" key="2">
    <source>
        <dbReference type="EMBL" id="OGE76541.1"/>
    </source>
</evidence>
<dbReference type="AlphaFoldDB" id="A0A1F5NFS6"/>
<gene>
    <name evidence="2" type="ORF">A3K06_02095</name>
</gene>
<feature type="region of interest" description="Disordered" evidence="1">
    <location>
        <begin position="1"/>
        <end position="24"/>
    </location>
</feature>
<dbReference type="EMBL" id="MFEG01000004">
    <property type="protein sequence ID" value="OGE76541.1"/>
    <property type="molecule type" value="Genomic_DNA"/>
</dbReference>
<name>A0A1F5NFS6_9BACT</name>
<comment type="caution">
    <text evidence="2">The sequence shown here is derived from an EMBL/GenBank/DDBJ whole genome shotgun (WGS) entry which is preliminary data.</text>
</comment>
<organism evidence="2 3">
    <name type="scientific">Candidatus Doudnabacteria bacterium RIFCSPHIGHO2_01_52_17</name>
    <dbReference type="NCBI Taxonomy" id="1817820"/>
    <lineage>
        <taxon>Bacteria</taxon>
        <taxon>Candidatus Doudnaibacteriota</taxon>
    </lineage>
</organism>
<accession>A0A1F5NFS6</accession>
<evidence type="ECO:0000256" key="1">
    <source>
        <dbReference type="SAM" id="MobiDB-lite"/>
    </source>
</evidence>
<sequence length="143" mass="16639">MSNPEKYRPTPEEQAKTEKERTLSDADLLKKGAEYVVDELGEKRLEVTGQQIADLKRTGKKPDQVESLDFDIKYPNGDSLFEKLLEFAQGAQTQRPDLFDPTTNTWTDWGHTRIKEMWHRPDFPEADFDKVAKRVERKLKDAK</sequence>